<accession>A0A642VC97</accession>
<comment type="caution">
    <text evidence="9">The sequence shown here is derived from an EMBL/GenBank/DDBJ whole genome shotgun (WGS) entry which is preliminary data.</text>
</comment>
<feature type="region of interest" description="Disordered" evidence="7">
    <location>
        <begin position="527"/>
        <end position="547"/>
    </location>
</feature>
<dbReference type="PANTHER" id="PTHR22928:SF3">
    <property type="entry name" value="TELOMERE-ASSOCIATED PROTEIN RIF1"/>
    <property type="match status" value="1"/>
</dbReference>
<protein>
    <recommendedName>
        <fullName evidence="8">Telomere-associated protein Rif1 N-terminal domain-containing protein</fullName>
    </recommendedName>
</protein>
<dbReference type="VEuPathDB" id="FungiDB:TRICI_001719"/>
<keyword evidence="5" id="KW-0539">Nucleus</keyword>
<feature type="region of interest" description="Disordered" evidence="7">
    <location>
        <begin position="1"/>
        <end position="58"/>
    </location>
</feature>
<name>A0A642VC97_9ASCO</name>
<dbReference type="EMBL" id="SWFS01000122">
    <property type="protein sequence ID" value="KAA8916135.1"/>
    <property type="molecule type" value="Genomic_DNA"/>
</dbReference>
<feature type="domain" description="Telomere-associated protein Rif1 N-terminal" evidence="8">
    <location>
        <begin position="119"/>
        <end position="497"/>
    </location>
</feature>
<keyword evidence="10" id="KW-1185">Reference proteome</keyword>
<dbReference type="AlphaFoldDB" id="A0A642VC97"/>
<sequence length="775" mass="86421">MAYAAVLSRSGHAAGSEDSERPEGGRREKKVDFPENLTPENEAPSSPPDPDSQPSRSILKKDGIEANDAEKERSANEEPVVVTPRTLHDIYSSAVDLKSILDCNELLRVAMVELEKNDMEKHYIYAALHSSLRAKAATISPVTLSSSANLLTRHAKRDLINAEPTTNPAHTNAVISILKVVDYLFFTPSTASAIDSSLSNWFLNRGLEALENPETSRSVVGIYLHIFNYQKLPQGITSDMANRLFAIILKGPKFMSPTIVCEYIAIYRLLLRSAPYMMTGKINEWLPFCFRHLVDPNSSVQKQTLYVLQDSSLRFLGRADMATAARGTLSEQVSLPSMDERFLLVDVLSKQISTSLATNTGANTALSIWKTVLLSILQFGSSDRIYNWAHFENFLRLSKLGFNSSNEETRIATIQSWKVPIFVYTETPFYQYPVDDLDTSISVVLHPFKIFETLSISSRVQNSLLSSYYALLFMSLKGVPNLNLNSNQLAIVWEKLVGPVIQMMFRGNDSAVDAAVSILSHLFSVGSHSSPVKGSSNANKSPPRVLNDSPVHLDEIPSFPPRWVRSNVMKVLMLLNSLFKSRRNHKFVETWAAFLGSIRHIAQRDIRVSSETMDSIAGVGNFVRDCLKQVQVDYEMVGRLIEETVDAFGINLLSTGTIDVCPETSIVFSKKGGATAKPGAISMDPITYFFRIATKYGSGPKSQDLLFTILNLFSEKLPQGETKDLRIATFLNSTFESLTSDDYRAWKCVAYGIRQNMPQSVHFNDYQSIPQWLLL</sequence>
<evidence type="ECO:0000256" key="6">
    <source>
        <dbReference type="ARBA" id="ARBA00023306"/>
    </source>
</evidence>
<evidence type="ECO:0000259" key="8">
    <source>
        <dbReference type="Pfam" id="PF12231"/>
    </source>
</evidence>
<dbReference type="OrthoDB" id="4070686at2759"/>
<dbReference type="InterPro" id="IPR022031">
    <property type="entry name" value="Rif1_N"/>
</dbReference>
<dbReference type="GO" id="GO:0140445">
    <property type="term" value="C:chromosome, telomeric repeat region"/>
    <property type="evidence" value="ECO:0007669"/>
    <property type="project" value="TreeGrafter"/>
</dbReference>
<dbReference type="InterPro" id="IPR016024">
    <property type="entry name" value="ARM-type_fold"/>
</dbReference>
<feature type="compositionally biased region" description="Polar residues" evidence="7">
    <location>
        <begin position="527"/>
        <end position="540"/>
    </location>
</feature>
<feature type="compositionally biased region" description="Basic and acidic residues" evidence="7">
    <location>
        <begin position="18"/>
        <end position="33"/>
    </location>
</feature>
<keyword evidence="3" id="KW-0158">Chromosome</keyword>
<evidence type="ECO:0000256" key="4">
    <source>
        <dbReference type="ARBA" id="ARBA00022895"/>
    </source>
</evidence>
<evidence type="ECO:0000256" key="3">
    <source>
        <dbReference type="ARBA" id="ARBA00022454"/>
    </source>
</evidence>
<dbReference type="Pfam" id="PF12231">
    <property type="entry name" value="Rif1_N"/>
    <property type="match status" value="1"/>
</dbReference>
<dbReference type="PANTHER" id="PTHR22928">
    <property type="entry name" value="TELOMERE-ASSOCIATED PROTEIN RIF1"/>
    <property type="match status" value="1"/>
</dbReference>
<dbReference type="SUPFAM" id="SSF48371">
    <property type="entry name" value="ARM repeat"/>
    <property type="match status" value="1"/>
</dbReference>
<evidence type="ECO:0000256" key="1">
    <source>
        <dbReference type="ARBA" id="ARBA00004123"/>
    </source>
</evidence>
<comment type="subcellular location">
    <subcellularLocation>
        <location evidence="2">Chromosome</location>
        <location evidence="2">Telomere</location>
    </subcellularLocation>
    <subcellularLocation>
        <location evidence="1">Nucleus</location>
    </subcellularLocation>
</comment>
<evidence type="ECO:0000256" key="5">
    <source>
        <dbReference type="ARBA" id="ARBA00023242"/>
    </source>
</evidence>
<gene>
    <name evidence="9" type="ORF">TRICI_001719</name>
</gene>
<evidence type="ECO:0000313" key="10">
    <source>
        <dbReference type="Proteomes" id="UP000761534"/>
    </source>
</evidence>
<dbReference type="GO" id="GO:0000723">
    <property type="term" value="P:telomere maintenance"/>
    <property type="evidence" value="ECO:0007669"/>
    <property type="project" value="TreeGrafter"/>
</dbReference>
<dbReference type="GO" id="GO:0005634">
    <property type="term" value="C:nucleus"/>
    <property type="evidence" value="ECO:0007669"/>
    <property type="project" value="UniProtKB-SubCell"/>
</dbReference>
<reference evidence="9" key="1">
    <citation type="journal article" date="2019" name="G3 (Bethesda)">
        <title>Genome Assemblies of Two Rare Opportunistic Yeast Pathogens: Diutina rugosa (syn. Candida rugosa) and Trichomonascus ciferrii (syn. Candida ciferrii).</title>
        <authorList>
            <person name="Mixao V."/>
            <person name="Saus E."/>
            <person name="Hansen A.P."/>
            <person name="Lass-Florl C."/>
            <person name="Gabaldon T."/>
        </authorList>
    </citation>
    <scope>NUCLEOTIDE SEQUENCE</scope>
    <source>
        <strain evidence="9">CBS 4856</strain>
    </source>
</reference>
<proteinExistence type="predicted"/>
<evidence type="ECO:0000256" key="2">
    <source>
        <dbReference type="ARBA" id="ARBA00004574"/>
    </source>
</evidence>
<organism evidence="9 10">
    <name type="scientific">Trichomonascus ciferrii</name>
    <dbReference type="NCBI Taxonomy" id="44093"/>
    <lineage>
        <taxon>Eukaryota</taxon>
        <taxon>Fungi</taxon>
        <taxon>Dikarya</taxon>
        <taxon>Ascomycota</taxon>
        <taxon>Saccharomycotina</taxon>
        <taxon>Dipodascomycetes</taxon>
        <taxon>Dipodascales</taxon>
        <taxon>Trichomonascaceae</taxon>
        <taxon>Trichomonascus</taxon>
        <taxon>Trichomonascus ciferrii complex</taxon>
    </lineage>
</organism>
<evidence type="ECO:0000256" key="7">
    <source>
        <dbReference type="SAM" id="MobiDB-lite"/>
    </source>
</evidence>
<keyword evidence="4" id="KW-0779">Telomere</keyword>
<dbReference type="Proteomes" id="UP000761534">
    <property type="component" value="Unassembled WGS sequence"/>
</dbReference>
<evidence type="ECO:0000313" key="9">
    <source>
        <dbReference type="EMBL" id="KAA8916135.1"/>
    </source>
</evidence>
<keyword evidence="6" id="KW-0131">Cell cycle</keyword>